<dbReference type="Gene3D" id="1.20.5.500">
    <property type="entry name" value="Single helix bin"/>
    <property type="match status" value="1"/>
</dbReference>
<name>A0A1D2VF28_9ASCO</name>
<protein>
    <submittedName>
        <fullName evidence="2">Uncharacterized protein</fullName>
    </submittedName>
</protein>
<evidence type="ECO:0000313" key="3">
    <source>
        <dbReference type="Proteomes" id="UP000095038"/>
    </source>
</evidence>
<reference evidence="3" key="1">
    <citation type="submission" date="2016-05" db="EMBL/GenBank/DDBJ databases">
        <title>Comparative genomics of biotechnologically important yeasts.</title>
        <authorList>
            <consortium name="DOE Joint Genome Institute"/>
            <person name="Riley R."/>
            <person name="Haridas S."/>
            <person name="Wolfe K.H."/>
            <person name="Lopes M.R."/>
            <person name="Hittinger C.T."/>
            <person name="Goker M."/>
            <person name="Salamov A."/>
            <person name="Wisecaver J."/>
            <person name="Long T.M."/>
            <person name="Aerts A.L."/>
            <person name="Barry K."/>
            <person name="Choi C."/>
            <person name="Clum A."/>
            <person name="Coughlan A.Y."/>
            <person name="Deshpande S."/>
            <person name="Douglass A.P."/>
            <person name="Hanson S.J."/>
            <person name="Klenk H.-P."/>
            <person name="Labutti K."/>
            <person name="Lapidus A."/>
            <person name="Lindquist E."/>
            <person name="Lipzen A."/>
            <person name="Meier-Kolthoff J.P."/>
            <person name="Ohm R.A."/>
            <person name="Otillar R.P."/>
            <person name="Pangilinan J."/>
            <person name="Peng Y."/>
            <person name="Rokas A."/>
            <person name="Rosa C.A."/>
            <person name="Scheuner C."/>
            <person name="Sibirny A.A."/>
            <person name="Slot J.C."/>
            <person name="Stielow J.B."/>
            <person name="Sun H."/>
            <person name="Kurtzman C.P."/>
            <person name="Blackwell M."/>
            <person name="Grigoriev I.V."/>
            <person name="Jeffries T.W."/>
        </authorList>
    </citation>
    <scope>NUCLEOTIDE SEQUENCE [LARGE SCALE GENOMIC DNA]</scope>
    <source>
        <strain evidence="3">DSM 1968</strain>
    </source>
</reference>
<keyword evidence="3" id="KW-1185">Reference proteome</keyword>
<sequence length="113" mass="12813">MSAFLVPILSLPAQPAIVIPLISITSKSIVCYMKQQQLRPFSNNSSDFSFEDSFNPKVFQEREQSKENFYIKKHERDLLKKLKSELKDTTQDDVSSPSDVESKSKIGSNGELL</sequence>
<accession>A0A1D2VF28</accession>
<dbReference type="AlphaFoldDB" id="A0A1D2VF28"/>
<dbReference type="GeneID" id="30963008"/>
<gene>
    <name evidence="2" type="ORF">ASCRUDRAFT_157595</name>
</gene>
<dbReference type="EMBL" id="KV454483">
    <property type="protein sequence ID" value="ODV60225.1"/>
    <property type="molecule type" value="Genomic_DNA"/>
</dbReference>
<proteinExistence type="predicted"/>
<dbReference type="Proteomes" id="UP000095038">
    <property type="component" value="Unassembled WGS sequence"/>
</dbReference>
<feature type="region of interest" description="Disordered" evidence="1">
    <location>
        <begin position="86"/>
        <end position="113"/>
    </location>
</feature>
<dbReference type="RefSeq" id="XP_020046532.1">
    <property type="nucleotide sequence ID" value="XM_020189372.1"/>
</dbReference>
<evidence type="ECO:0000256" key="1">
    <source>
        <dbReference type="SAM" id="MobiDB-lite"/>
    </source>
</evidence>
<organism evidence="2 3">
    <name type="scientific">Ascoidea rubescens DSM 1968</name>
    <dbReference type="NCBI Taxonomy" id="1344418"/>
    <lineage>
        <taxon>Eukaryota</taxon>
        <taxon>Fungi</taxon>
        <taxon>Dikarya</taxon>
        <taxon>Ascomycota</taxon>
        <taxon>Saccharomycotina</taxon>
        <taxon>Saccharomycetes</taxon>
        <taxon>Ascoideaceae</taxon>
        <taxon>Ascoidea</taxon>
    </lineage>
</organism>
<dbReference type="InParanoid" id="A0A1D2VF28"/>
<evidence type="ECO:0000313" key="2">
    <source>
        <dbReference type="EMBL" id="ODV60225.1"/>
    </source>
</evidence>